<keyword evidence="4" id="KW-1185">Reference proteome</keyword>
<dbReference type="SUPFAM" id="SSF81383">
    <property type="entry name" value="F-box domain"/>
    <property type="match status" value="1"/>
</dbReference>
<evidence type="ECO:0000313" key="4">
    <source>
        <dbReference type="Proteomes" id="UP000230069"/>
    </source>
</evidence>
<gene>
    <name evidence="3" type="ORF">AQUCO_01700252v1</name>
</gene>
<dbReference type="PANTHER" id="PTHR35546:SF21">
    <property type="entry name" value="F-BOX DOMAIN-CONTAINING PROTEIN"/>
    <property type="match status" value="1"/>
</dbReference>
<dbReference type="InParanoid" id="A0A2G5DLY8"/>
<dbReference type="NCBIfam" id="TIGR01640">
    <property type="entry name" value="F_box_assoc_1"/>
    <property type="match status" value="1"/>
</dbReference>
<evidence type="ECO:0000259" key="2">
    <source>
        <dbReference type="Pfam" id="PF24750"/>
    </source>
</evidence>
<protein>
    <submittedName>
        <fullName evidence="3">Uncharacterized protein</fullName>
    </submittedName>
</protein>
<dbReference type="EMBL" id="KZ305034">
    <property type="protein sequence ID" value="PIA44528.1"/>
    <property type="molecule type" value="Genomic_DNA"/>
</dbReference>
<dbReference type="Gene3D" id="1.20.1280.50">
    <property type="match status" value="1"/>
</dbReference>
<evidence type="ECO:0000313" key="3">
    <source>
        <dbReference type="EMBL" id="PIA44528.1"/>
    </source>
</evidence>
<dbReference type="AlphaFoldDB" id="A0A2G5DLY8"/>
<proteinExistence type="predicted"/>
<feature type="domain" description="F-box" evidence="1">
    <location>
        <begin position="8"/>
        <end position="40"/>
    </location>
</feature>
<feature type="domain" description="F-box protein At3g26010-like beta-propeller" evidence="2">
    <location>
        <begin position="93"/>
        <end position="294"/>
    </location>
</feature>
<reference evidence="3 4" key="1">
    <citation type="submission" date="2017-09" db="EMBL/GenBank/DDBJ databases">
        <title>WGS assembly of Aquilegia coerulea Goldsmith.</title>
        <authorList>
            <person name="Hodges S."/>
            <person name="Kramer E."/>
            <person name="Nordborg M."/>
            <person name="Tomkins J."/>
            <person name="Borevitz J."/>
            <person name="Derieg N."/>
            <person name="Yan J."/>
            <person name="Mihaltcheva S."/>
            <person name="Hayes R.D."/>
            <person name="Rokhsar D."/>
        </authorList>
    </citation>
    <scope>NUCLEOTIDE SEQUENCE [LARGE SCALE GENOMIC DNA]</scope>
    <source>
        <strain evidence="4">cv. Goldsmith</strain>
    </source>
</reference>
<dbReference type="InterPro" id="IPR056592">
    <property type="entry name" value="Beta-prop_At3g26010-like"/>
</dbReference>
<dbReference type="PANTHER" id="PTHR35546">
    <property type="entry name" value="F-BOX PROTEIN INTERACTION DOMAIN PROTEIN-RELATED"/>
    <property type="match status" value="1"/>
</dbReference>
<dbReference type="Proteomes" id="UP000230069">
    <property type="component" value="Unassembled WGS sequence"/>
</dbReference>
<name>A0A2G5DLY8_AQUCA</name>
<dbReference type="InterPro" id="IPR036047">
    <property type="entry name" value="F-box-like_dom_sf"/>
</dbReference>
<dbReference type="InterPro" id="IPR001810">
    <property type="entry name" value="F-box_dom"/>
</dbReference>
<sequence>MEFGSSNDDIRIEVLSRVPVKSLLTSKCVSKRWQGIISETSFQRLHCQRTKPVISGFFFQDMFDEMQHVKYVSICNDQVTVQNTILNFIPHNFRLIASSNGLICCRNFGIGAQFVFICNPLKREFLQIKGPKGINGRRLRGLGFVFDPLCYSLDGTPSFKIVSVSKKKGFVFSFHIYSSKVREWRLSEEIYYDDCDLSLGGRGIFTGGVFYWLTGGNVVMAFDLEKGKSKCIDLPVPRIQRNEGLCEMCIGESEGCFYYILITDADLRVWALNSEHRWLLKHSISLTAIQEQHPNFLYKEGKIASGIVVGGLILPTWIEPIAFKDGNLLVKLRCRFNYERGGLEVCTKIYLYNLDAGTMKELCVLEELGLPVGYLRTIPYCMSFAPLLST</sequence>
<evidence type="ECO:0000259" key="1">
    <source>
        <dbReference type="Pfam" id="PF00646"/>
    </source>
</evidence>
<dbReference type="InterPro" id="IPR055290">
    <property type="entry name" value="At3g26010-like"/>
</dbReference>
<dbReference type="Pfam" id="PF24750">
    <property type="entry name" value="b-prop_At3g26010-like"/>
    <property type="match status" value="1"/>
</dbReference>
<dbReference type="InterPro" id="IPR017451">
    <property type="entry name" value="F-box-assoc_interact_dom"/>
</dbReference>
<dbReference type="Pfam" id="PF00646">
    <property type="entry name" value="F-box"/>
    <property type="match status" value="1"/>
</dbReference>
<dbReference type="OrthoDB" id="626202at2759"/>
<organism evidence="3 4">
    <name type="scientific">Aquilegia coerulea</name>
    <name type="common">Rocky mountain columbine</name>
    <dbReference type="NCBI Taxonomy" id="218851"/>
    <lineage>
        <taxon>Eukaryota</taxon>
        <taxon>Viridiplantae</taxon>
        <taxon>Streptophyta</taxon>
        <taxon>Embryophyta</taxon>
        <taxon>Tracheophyta</taxon>
        <taxon>Spermatophyta</taxon>
        <taxon>Magnoliopsida</taxon>
        <taxon>Ranunculales</taxon>
        <taxon>Ranunculaceae</taxon>
        <taxon>Thalictroideae</taxon>
        <taxon>Aquilegia</taxon>
    </lineage>
</organism>
<accession>A0A2G5DLY8</accession>
<dbReference type="STRING" id="218851.A0A2G5DLY8"/>
<dbReference type="FunCoup" id="A0A2G5DLY8">
    <property type="interactions" value="1300"/>
</dbReference>